<proteinExistence type="predicted"/>
<dbReference type="EMBL" id="JAYMYS010000003">
    <property type="protein sequence ID" value="KAK7400354.1"/>
    <property type="molecule type" value="Genomic_DNA"/>
</dbReference>
<dbReference type="PANTHER" id="PTHR36066">
    <property type="entry name" value="TRANSCRIPTION FACTOR BHLH145"/>
    <property type="match status" value="1"/>
</dbReference>
<comment type="caution">
    <text evidence="1">The sequence shown here is derived from an EMBL/GenBank/DDBJ whole genome shotgun (WGS) entry which is preliminary data.</text>
</comment>
<dbReference type="AlphaFoldDB" id="A0AAN9STY1"/>
<reference evidence="1 2" key="1">
    <citation type="submission" date="2024-01" db="EMBL/GenBank/DDBJ databases">
        <title>The genomes of 5 underutilized Papilionoideae crops provide insights into root nodulation and disease resistanc.</title>
        <authorList>
            <person name="Jiang F."/>
        </authorList>
    </citation>
    <scope>NUCLEOTIDE SEQUENCE [LARGE SCALE GENOMIC DNA]</scope>
    <source>
        <strain evidence="1">DUOXIRENSHENG_FW03</strain>
        <tissue evidence="1">Leaves</tissue>
    </source>
</reference>
<evidence type="ECO:0000313" key="2">
    <source>
        <dbReference type="Proteomes" id="UP001386955"/>
    </source>
</evidence>
<evidence type="ECO:0000313" key="1">
    <source>
        <dbReference type="EMBL" id="KAK7400354.1"/>
    </source>
</evidence>
<organism evidence="1 2">
    <name type="scientific">Psophocarpus tetragonolobus</name>
    <name type="common">Winged bean</name>
    <name type="synonym">Dolichos tetragonolobus</name>
    <dbReference type="NCBI Taxonomy" id="3891"/>
    <lineage>
        <taxon>Eukaryota</taxon>
        <taxon>Viridiplantae</taxon>
        <taxon>Streptophyta</taxon>
        <taxon>Embryophyta</taxon>
        <taxon>Tracheophyta</taxon>
        <taxon>Spermatophyta</taxon>
        <taxon>Magnoliopsida</taxon>
        <taxon>eudicotyledons</taxon>
        <taxon>Gunneridae</taxon>
        <taxon>Pentapetalae</taxon>
        <taxon>rosids</taxon>
        <taxon>fabids</taxon>
        <taxon>Fabales</taxon>
        <taxon>Fabaceae</taxon>
        <taxon>Papilionoideae</taxon>
        <taxon>50 kb inversion clade</taxon>
        <taxon>NPAAA clade</taxon>
        <taxon>indigoferoid/millettioid clade</taxon>
        <taxon>Phaseoleae</taxon>
        <taxon>Psophocarpus</taxon>
    </lineage>
</organism>
<dbReference type="Proteomes" id="UP001386955">
    <property type="component" value="Unassembled WGS sequence"/>
</dbReference>
<keyword evidence="2" id="KW-1185">Reference proteome</keyword>
<protein>
    <submittedName>
        <fullName evidence="1">Uncharacterized protein</fullName>
    </submittedName>
</protein>
<dbReference type="InterPro" id="IPR037546">
    <property type="entry name" value="SAC51-like"/>
</dbReference>
<name>A0AAN9STY1_PSOTE</name>
<gene>
    <name evidence="1" type="ORF">VNO78_11560</name>
</gene>
<sequence>MVCQAASQTRFRALKHEYGIEGEATIIVRVIACFQPLHFCQAEYFRHLLKPKSSKLPKISYKITITSTGHLFCWMVKADRSLPRPHHVAWQSPSSNYFSKLPKPSLLGFPTYLNSSTSILPTFGTFHGLAAPSIASLKTELTNEVQGFIQYCNADTSLKETCVGGALQNANPSSFQKRLLIFDRSDNKTRLFYGPVLPLVQNPTVSATKFTQGYHVNKEEQQANNVAQNHLANYSFMEESGDHAVIEESENQEDTEEINALLYSDEDSSEDDDDDCDEVTSTDRSPLVMKRTYMIHEQFADTKEEVASSDWPNKKLKLFDGDYNRSSPPVDRYSLVRPNETCDYVSDAESKNSSGWAYSVDKTKVDDSLVCDIKLKKDKIRESLRVLENLIPGAKGKEPMLVIDGTIEYLKILMSQTGALGLKYH</sequence>
<accession>A0AAN9STY1</accession>
<dbReference type="PANTHER" id="PTHR36066:SF8">
    <property type="entry name" value="TRANSCRIPTION FACTOR SAC51"/>
    <property type="match status" value="1"/>
</dbReference>